<sequence>MNPSHFTPISKTQCGAKSTAVRWSNGGNAWQAMLQHGI</sequence>
<dbReference type="AlphaFoldDB" id="A0A0S4V2W6"/>
<organism evidence="1">
    <name type="scientific">Ralstonia solanacearum</name>
    <name type="common">Pseudomonas solanacearum</name>
    <dbReference type="NCBI Taxonomy" id="305"/>
    <lineage>
        <taxon>Bacteria</taxon>
        <taxon>Pseudomonadati</taxon>
        <taxon>Pseudomonadota</taxon>
        <taxon>Betaproteobacteria</taxon>
        <taxon>Burkholderiales</taxon>
        <taxon>Burkholderiaceae</taxon>
        <taxon>Ralstonia</taxon>
        <taxon>Ralstonia solanacearum species complex</taxon>
    </lineage>
</organism>
<gene>
    <name evidence="1" type="ORF">RUN1985_v1_290006</name>
</gene>
<accession>A0A0S4V2W6</accession>
<reference evidence="1" key="1">
    <citation type="submission" date="2015-10" db="EMBL/GenBank/DDBJ databases">
        <authorList>
            <person name="Gilbert D.G."/>
        </authorList>
    </citation>
    <scope>NUCLEOTIDE SEQUENCE</scope>
    <source>
        <strain evidence="1">Phyl III-seqv23</strain>
    </source>
</reference>
<name>A0A0S4V2W6_RALSL</name>
<protein>
    <submittedName>
        <fullName evidence="1">Uncharacterized protein</fullName>
    </submittedName>
</protein>
<dbReference type="EMBL" id="LN899824">
    <property type="protein sequence ID" value="CUV28856.1"/>
    <property type="molecule type" value="Genomic_DNA"/>
</dbReference>
<proteinExistence type="predicted"/>
<evidence type="ECO:0000313" key="1">
    <source>
        <dbReference type="EMBL" id="CUV28856.1"/>
    </source>
</evidence>